<dbReference type="SMART" id="SM00320">
    <property type="entry name" value="WD40"/>
    <property type="match status" value="5"/>
</dbReference>
<dbReference type="Proteomes" id="UP000327044">
    <property type="component" value="Unassembled WGS sequence"/>
</dbReference>
<dbReference type="Gene3D" id="2.130.10.10">
    <property type="entry name" value="YVTN repeat-like/Quinoprotein amine dehydrogenase"/>
    <property type="match status" value="2"/>
</dbReference>
<dbReference type="EMBL" id="VVIM01000002">
    <property type="protein sequence ID" value="KAB0801637.1"/>
    <property type="molecule type" value="Genomic_DNA"/>
</dbReference>
<dbReference type="GO" id="GO:0045504">
    <property type="term" value="F:dynein heavy chain binding"/>
    <property type="evidence" value="ECO:0007669"/>
    <property type="project" value="TreeGrafter"/>
</dbReference>
<dbReference type="GO" id="GO:0045503">
    <property type="term" value="F:dynein light chain binding"/>
    <property type="evidence" value="ECO:0007669"/>
    <property type="project" value="TreeGrafter"/>
</dbReference>
<keyword evidence="8" id="KW-0966">Cell projection</keyword>
<feature type="repeat" description="WD" evidence="12">
    <location>
        <begin position="221"/>
        <end position="258"/>
    </location>
</feature>
<feature type="repeat" description="WD" evidence="12">
    <location>
        <begin position="348"/>
        <end position="380"/>
    </location>
</feature>
<dbReference type="PANTHER" id="PTHR12442:SF12">
    <property type="entry name" value="DYNEIN AXONEMAL INTERMEDIATE CHAIN 4"/>
    <property type="match status" value="1"/>
</dbReference>
<evidence type="ECO:0000256" key="10">
    <source>
        <dbReference type="ARBA" id="ARBA00040002"/>
    </source>
</evidence>
<protein>
    <recommendedName>
        <fullName evidence="10">Dynein axonemal intermediate chain 4</fullName>
    </recommendedName>
    <alternativeName>
        <fullName evidence="11">WD repeat-containing protein 78</fullName>
    </alternativeName>
</protein>
<evidence type="ECO:0000256" key="11">
    <source>
        <dbReference type="ARBA" id="ARBA00041557"/>
    </source>
</evidence>
<evidence type="ECO:0000313" key="14">
    <source>
        <dbReference type="Proteomes" id="UP000327044"/>
    </source>
</evidence>
<evidence type="ECO:0000256" key="2">
    <source>
        <dbReference type="ARBA" id="ARBA00022490"/>
    </source>
</evidence>
<evidence type="ECO:0000256" key="4">
    <source>
        <dbReference type="ARBA" id="ARBA00022737"/>
    </source>
</evidence>
<keyword evidence="5" id="KW-0282">Flagellum</keyword>
<dbReference type="InterPro" id="IPR050687">
    <property type="entry name" value="Dynein_IC"/>
</dbReference>
<name>A0A5N4AWD9_PHOPY</name>
<keyword evidence="7" id="KW-0206">Cytoskeleton</keyword>
<keyword evidence="6" id="KW-0969">Cilium</keyword>
<comment type="subcellular location">
    <subcellularLocation>
        <location evidence="1">Cytoplasm</location>
        <location evidence="1">Cytoskeleton</location>
        <location evidence="1">Flagellum axoneme</location>
    </subcellularLocation>
    <subcellularLocation>
        <location evidence="9">Dynein axonemal particle</location>
    </subcellularLocation>
</comment>
<evidence type="ECO:0000256" key="9">
    <source>
        <dbReference type="ARBA" id="ARBA00024190"/>
    </source>
</evidence>
<dbReference type="InterPro" id="IPR015943">
    <property type="entry name" value="WD40/YVTN_repeat-like_dom_sf"/>
</dbReference>
<proteinExistence type="predicted"/>
<dbReference type="InterPro" id="IPR001680">
    <property type="entry name" value="WD40_rpt"/>
</dbReference>
<accession>A0A5N4AWD9</accession>
<gene>
    <name evidence="13" type="ORF">PPYR_03823</name>
</gene>
<evidence type="ECO:0000313" key="13">
    <source>
        <dbReference type="EMBL" id="KAB0801637.1"/>
    </source>
</evidence>
<dbReference type="AlphaFoldDB" id="A0A5N4AWD9"/>
<dbReference type="PROSITE" id="PS50082">
    <property type="entry name" value="WD_REPEATS_2"/>
    <property type="match status" value="2"/>
</dbReference>
<keyword evidence="14" id="KW-1185">Reference proteome</keyword>
<keyword evidence="2" id="KW-0963">Cytoplasm</keyword>
<comment type="caution">
    <text evidence="13">The sequence shown here is derived from an EMBL/GenBank/DDBJ whole genome shotgun (WGS) entry which is preliminary data.</text>
</comment>
<dbReference type="GO" id="GO:0003341">
    <property type="term" value="P:cilium movement"/>
    <property type="evidence" value="ECO:0007669"/>
    <property type="project" value="TreeGrafter"/>
</dbReference>
<dbReference type="OrthoDB" id="445052at2759"/>
<keyword evidence="3 12" id="KW-0853">WD repeat</keyword>
<dbReference type="InterPro" id="IPR036322">
    <property type="entry name" value="WD40_repeat_dom_sf"/>
</dbReference>
<keyword evidence="4" id="KW-0677">Repeat</keyword>
<evidence type="ECO:0000256" key="8">
    <source>
        <dbReference type="ARBA" id="ARBA00023273"/>
    </source>
</evidence>
<reference evidence="13 14" key="1">
    <citation type="journal article" date="2018" name="Elife">
        <title>Firefly genomes illuminate parallel origins of bioluminescence in beetles.</title>
        <authorList>
            <person name="Fallon T.R."/>
            <person name="Lower S.E."/>
            <person name="Chang C.H."/>
            <person name="Bessho-Uehara M."/>
            <person name="Martin G.J."/>
            <person name="Bewick A.J."/>
            <person name="Behringer M."/>
            <person name="Debat H.J."/>
            <person name="Wong I."/>
            <person name="Day J.C."/>
            <person name="Suvorov A."/>
            <person name="Silva C.J."/>
            <person name="Stanger-Hall K.F."/>
            <person name="Hall D.W."/>
            <person name="Schmitz R.J."/>
            <person name="Nelson D.R."/>
            <person name="Lewis S.M."/>
            <person name="Shigenobu S."/>
            <person name="Bybee S.M."/>
            <person name="Larracuente A.M."/>
            <person name="Oba Y."/>
            <person name="Weng J.K."/>
        </authorList>
    </citation>
    <scope>NUCLEOTIDE SEQUENCE [LARGE SCALE GENOMIC DNA]</scope>
    <source>
        <strain evidence="13">1611_PpyrPB1</strain>
        <tissue evidence="13">Whole body</tissue>
    </source>
</reference>
<dbReference type="SUPFAM" id="SSF50978">
    <property type="entry name" value="WD40 repeat-like"/>
    <property type="match status" value="1"/>
</dbReference>
<dbReference type="InParanoid" id="A0A5N4AWD9"/>
<dbReference type="PANTHER" id="PTHR12442">
    <property type="entry name" value="DYNEIN INTERMEDIATE CHAIN"/>
    <property type="match status" value="1"/>
</dbReference>
<sequence>MFSVNTSESVGFESRWKVKGVYSESSSQTSDLSVNSVSTETATSVEVDTQTSDISTPSLQPEVDNQKLSEWLIKICPLVERELNEAVYSKAFYGSYAYEESDTPNAKLLQILNVSSSSGDGDYANRVQAISWNSTGNTLAVACNYFHKSWCHHTGRVCFYTFNRDDKLPETPHKTLNINGCINTLRFHLTMPFIIACGTYSGEIVIWTVQHNDADNIVAKVKGHEEAVIDLSWVYDVGTARAILLASSSIDGLLNVWNCNLPLSTLTIKAKYKIKSPVLARLQKSTSEEISKKVVRGILAFDFSTHTHDLFVAGVEGGLLVLGSTTAANKLKGSTKEVPIFDPVMKYYEPHEGEIITVRFSPNRKDMFMSCGTDGEIRIYLTKQESPARVIFVEELYHVSWVPFHEHLITGCGKKGLLEIFHLISGQPIPNVSTDKVLPTSLLQIEVNKQRCTIVAVGNNRGELQLWSVPWGHFSSVNSVE</sequence>
<evidence type="ECO:0000256" key="6">
    <source>
        <dbReference type="ARBA" id="ARBA00023069"/>
    </source>
</evidence>
<evidence type="ECO:0000256" key="5">
    <source>
        <dbReference type="ARBA" id="ARBA00022846"/>
    </source>
</evidence>
<evidence type="ECO:0000256" key="1">
    <source>
        <dbReference type="ARBA" id="ARBA00004611"/>
    </source>
</evidence>
<dbReference type="Pfam" id="PF00400">
    <property type="entry name" value="WD40"/>
    <property type="match status" value="2"/>
</dbReference>
<evidence type="ECO:0000256" key="7">
    <source>
        <dbReference type="ARBA" id="ARBA00023212"/>
    </source>
</evidence>
<organism evidence="13 14">
    <name type="scientific">Photinus pyralis</name>
    <name type="common">Common eastern firefly</name>
    <name type="synonym">Lampyris pyralis</name>
    <dbReference type="NCBI Taxonomy" id="7054"/>
    <lineage>
        <taxon>Eukaryota</taxon>
        <taxon>Metazoa</taxon>
        <taxon>Ecdysozoa</taxon>
        <taxon>Arthropoda</taxon>
        <taxon>Hexapoda</taxon>
        <taxon>Insecta</taxon>
        <taxon>Pterygota</taxon>
        <taxon>Neoptera</taxon>
        <taxon>Endopterygota</taxon>
        <taxon>Coleoptera</taxon>
        <taxon>Polyphaga</taxon>
        <taxon>Elateriformia</taxon>
        <taxon>Elateroidea</taxon>
        <taxon>Lampyridae</taxon>
        <taxon>Lampyrinae</taxon>
        <taxon>Photinus</taxon>
    </lineage>
</organism>
<evidence type="ECO:0000256" key="3">
    <source>
        <dbReference type="ARBA" id="ARBA00022574"/>
    </source>
</evidence>
<evidence type="ECO:0000256" key="12">
    <source>
        <dbReference type="PROSITE-ProRule" id="PRU00221"/>
    </source>
</evidence>
<dbReference type="GO" id="GO:0120293">
    <property type="term" value="C:dynein axonemal particle"/>
    <property type="evidence" value="ECO:0007669"/>
    <property type="project" value="UniProtKB-SubCell"/>
</dbReference>
<dbReference type="GO" id="GO:0005858">
    <property type="term" value="C:axonemal dynein complex"/>
    <property type="evidence" value="ECO:0007669"/>
    <property type="project" value="TreeGrafter"/>
</dbReference>